<comment type="caution">
    <text evidence="7">The sequence shown here is derived from an EMBL/GenBank/DDBJ whole genome shotgun (WGS) entry which is preliminary data.</text>
</comment>
<dbReference type="FunFam" id="4.10.1000.10:FF:000035">
    <property type="entry name" value="CCCH zinc finger protein, variant"/>
    <property type="match status" value="1"/>
</dbReference>
<evidence type="ECO:0000256" key="3">
    <source>
        <dbReference type="ARBA" id="ARBA00022833"/>
    </source>
</evidence>
<reference evidence="7 8" key="1">
    <citation type="journal article" name="Sci. Rep.">
        <title>Telomere-to-telomere assembled and centromere annotated genomes of the two main subspecies of the button mushroom Agaricus bisporus reveal especially polymorphic chromosome ends.</title>
        <authorList>
            <person name="Sonnenberg A.S.M."/>
            <person name="Sedaghat-Telgerd N."/>
            <person name="Lavrijssen B."/>
            <person name="Ohm R.A."/>
            <person name="Hendrickx P.M."/>
            <person name="Scholtmeijer K."/>
            <person name="Baars J.J.P."/>
            <person name="van Peer A."/>
        </authorList>
    </citation>
    <scope>NUCLEOTIDE SEQUENCE [LARGE SCALE GENOMIC DNA]</scope>
    <source>
        <strain evidence="7 8">H119_p4</strain>
    </source>
</reference>
<protein>
    <recommendedName>
        <fullName evidence="6">C3H1-type domain-containing protein</fullName>
    </recommendedName>
</protein>
<dbReference type="Proteomes" id="UP000629468">
    <property type="component" value="Unassembled WGS sequence"/>
</dbReference>
<feature type="compositionally biased region" description="Acidic residues" evidence="5">
    <location>
        <begin position="1115"/>
        <end position="1143"/>
    </location>
</feature>
<dbReference type="InterPro" id="IPR043987">
    <property type="entry name" value="CCZ1/INTU/HSP4_longin_1"/>
</dbReference>
<dbReference type="SUPFAM" id="SSF90229">
    <property type="entry name" value="CCCH zinc finger"/>
    <property type="match status" value="1"/>
</dbReference>
<feature type="zinc finger region" description="C3H1-type" evidence="4">
    <location>
        <begin position="1012"/>
        <end position="1040"/>
    </location>
</feature>
<dbReference type="InterPro" id="IPR000571">
    <property type="entry name" value="Znf_CCCH"/>
</dbReference>
<dbReference type="PANTHER" id="PTHR46156">
    <property type="entry name" value="CCCH ZINGC FINGER"/>
    <property type="match status" value="1"/>
</dbReference>
<dbReference type="Pfam" id="PF19031">
    <property type="entry name" value="Intu_longin_1"/>
    <property type="match status" value="1"/>
</dbReference>
<evidence type="ECO:0000256" key="1">
    <source>
        <dbReference type="ARBA" id="ARBA00022723"/>
    </source>
</evidence>
<evidence type="ECO:0000256" key="2">
    <source>
        <dbReference type="ARBA" id="ARBA00022771"/>
    </source>
</evidence>
<evidence type="ECO:0000256" key="4">
    <source>
        <dbReference type="PROSITE-ProRule" id="PRU00723"/>
    </source>
</evidence>
<feature type="compositionally biased region" description="Basic and acidic residues" evidence="5">
    <location>
        <begin position="109"/>
        <end position="131"/>
    </location>
</feature>
<evidence type="ECO:0000256" key="5">
    <source>
        <dbReference type="SAM" id="MobiDB-lite"/>
    </source>
</evidence>
<feature type="zinc finger region" description="C3H1-type" evidence="4">
    <location>
        <begin position="984"/>
        <end position="1011"/>
    </location>
</feature>
<feature type="zinc finger region" description="C3H1-type" evidence="4">
    <location>
        <begin position="955"/>
        <end position="983"/>
    </location>
</feature>
<evidence type="ECO:0000259" key="6">
    <source>
        <dbReference type="PROSITE" id="PS50103"/>
    </source>
</evidence>
<feature type="compositionally biased region" description="Basic and acidic residues" evidence="5">
    <location>
        <begin position="417"/>
        <end position="427"/>
    </location>
</feature>
<feature type="zinc finger region" description="C3H1-type" evidence="4">
    <location>
        <begin position="928"/>
        <end position="954"/>
    </location>
</feature>
<keyword evidence="3 4" id="KW-0862">Zinc</keyword>
<keyword evidence="1 4" id="KW-0479">Metal-binding</keyword>
<feature type="compositionally biased region" description="Polar residues" evidence="5">
    <location>
        <begin position="326"/>
        <end position="335"/>
    </location>
</feature>
<dbReference type="SMART" id="SM00356">
    <property type="entry name" value="ZnF_C3H1"/>
    <property type="match status" value="4"/>
</dbReference>
<feature type="domain" description="C3H1-type" evidence="6">
    <location>
        <begin position="1012"/>
        <end position="1040"/>
    </location>
</feature>
<name>A0A8H7F0C7_AGABI</name>
<feature type="compositionally biased region" description="Basic residues" evidence="5">
    <location>
        <begin position="898"/>
        <end position="908"/>
    </location>
</feature>
<dbReference type="GO" id="GO:0005634">
    <property type="term" value="C:nucleus"/>
    <property type="evidence" value="ECO:0007669"/>
    <property type="project" value="TreeGrafter"/>
</dbReference>
<proteinExistence type="predicted"/>
<feature type="domain" description="C3H1-type" evidence="6">
    <location>
        <begin position="984"/>
        <end position="1011"/>
    </location>
</feature>
<accession>A0A8H7F0C7</accession>
<sequence length="1143" mass="126599">MNRYSPNLVYLTIYNPTLRSINTSTDDDEDAEEQAHILFYTSKERAVSRDKILRQIGLAKALVSFAEMFNGESPLDTVHSQTRRMVMISPEPNFWIHACVELAKTPRVMQDKGKSKTKDRNKSKGKEKQVREGPVYDYEDASVQDAVLKVEIMRAYERFKLTHGSFTAILNNIGQDALALQLERFWTPWAWAWSIEDGHDFGHHLGVAIHPYFKPLLPLIHDLLQDLPPDKFIPLLLSRSNIIPPTPFLEHDYPISLSLYLMSLIPPTPDPSGEGGDRLTSSQITIKGTDKPKDKLNNQGGINASGDIGGFMTDMKNWMLNFGKNPSSASSSAGNTGVPPSLHPSPRGSTDQREERSKTSGTSPEEGNNEGKVNSAEGRKNDDDSADRGSIVEAARIDQNALDDAISSYVSPTPSVKEVDGISEEMRGGSGSVEEDALDSKWRGGDEGEDGEGEDERKTIQGAETPKAPPVFLRRSVYLPCEEDSLATSMRKVNFLLKGQWMLALIENESEPEEDELKDHLCSVASRAEDFFEKIEDTLQEETLKSSSDSIPSASKILQPIDVHITSTGKYTFGNKRFESKSGSLYEAKGLQEKDPDILEVFSRGQNPQHWHMARRSRVQPPNESSGAREPAEVYMQVFRKETSLADVDNVMTGVAKNWKAVVQDMDGFLYLTFKPSKIQRLNRFSPAYTRHRDLALLELKITCGGFFPDLSLYLKLCTTDFLVMTSSNTSGTSVDDRMRDEIARLTATINQHKSDQAGSSSYNTYNHGYNSGYTSGYGYRGRGRGRGGVVAGPHKQYVRPGLAPSVSSKGKENDGTSAGTVESSMGAEVGSGKENEEDGAGGRKEVIIGGVAFEASHRSLVRKDLAKSKDKAKKVRPPITGAYIRSGPPGHLMPRSRMYKPKGRRGRNMTLDNTNRTYTQSKKAAIRKIDKPCSKFTKTGTCSRGLTCPYEHDPKKVAICWKFMQGDCPHNADSCNLSHDPTPERTPLCVHFLNRGRCTKEKCPFPHVNVGKKEGVCKDFAVLGYCVRGVSCDKNHVRECPEFEETGECRTRGCKLPHVIKANAKWAKRGKSTEPDEQIAEEKGSGGNGGDEEMKAAENAQLGDEYISLIFNESESESESEEEEEEDGEGEGEDDEEMEVHG</sequence>
<dbReference type="GO" id="GO:0016192">
    <property type="term" value="P:vesicle-mediated transport"/>
    <property type="evidence" value="ECO:0007669"/>
    <property type="project" value="InterPro"/>
</dbReference>
<feature type="compositionally biased region" description="Basic and acidic residues" evidence="5">
    <location>
        <begin position="377"/>
        <end position="387"/>
    </location>
</feature>
<feature type="region of interest" description="Disordered" evidence="5">
    <location>
        <begin position="326"/>
        <end position="387"/>
    </location>
</feature>
<dbReference type="GO" id="GO:0008270">
    <property type="term" value="F:zinc ion binding"/>
    <property type="evidence" value="ECO:0007669"/>
    <property type="project" value="UniProtKB-KW"/>
</dbReference>
<dbReference type="InterPro" id="IPR036855">
    <property type="entry name" value="Znf_CCCH_sf"/>
</dbReference>
<gene>
    <name evidence="7" type="ORF">Agabi119p4_6894</name>
</gene>
<feature type="region of interest" description="Disordered" evidence="5">
    <location>
        <begin position="406"/>
        <end position="467"/>
    </location>
</feature>
<evidence type="ECO:0000313" key="8">
    <source>
        <dbReference type="Proteomes" id="UP000629468"/>
    </source>
</evidence>
<dbReference type="EMBL" id="JABXXO010000009">
    <property type="protein sequence ID" value="KAF7770920.1"/>
    <property type="molecule type" value="Genomic_DNA"/>
</dbReference>
<evidence type="ECO:0000313" key="7">
    <source>
        <dbReference type="EMBL" id="KAF7770920.1"/>
    </source>
</evidence>
<dbReference type="AlphaFoldDB" id="A0A8H7F0C7"/>
<dbReference type="Pfam" id="PF00642">
    <property type="entry name" value="zf-CCCH"/>
    <property type="match status" value="1"/>
</dbReference>
<dbReference type="PROSITE" id="PS50103">
    <property type="entry name" value="ZF_C3H1"/>
    <property type="match status" value="4"/>
</dbReference>
<keyword evidence="2 4" id="KW-0863">Zinc-finger</keyword>
<feature type="region of interest" description="Disordered" evidence="5">
    <location>
        <begin position="880"/>
        <end position="913"/>
    </location>
</feature>
<feature type="region of interest" description="Disordered" evidence="5">
    <location>
        <begin position="107"/>
        <end position="132"/>
    </location>
</feature>
<feature type="region of interest" description="Disordered" evidence="5">
    <location>
        <begin position="286"/>
        <end position="307"/>
    </location>
</feature>
<feature type="domain" description="C3H1-type" evidence="6">
    <location>
        <begin position="928"/>
        <end position="954"/>
    </location>
</feature>
<dbReference type="Gene3D" id="4.10.1000.10">
    <property type="entry name" value="Zinc finger, CCCH-type"/>
    <property type="match status" value="2"/>
</dbReference>
<feature type="domain" description="C3H1-type" evidence="6">
    <location>
        <begin position="955"/>
        <end position="983"/>
    </location>
</feature>
<organism evidence="7 8">
    <name type="scientific">Agaricus bisporus var. burnettii</name>
    <dbReference type="NCBI Taxonomy" id="192524"/>
    <lineage>
        <taxon>Eukaryota</taxon>
        <taxon>Fungi</taxon>
        <taxon>Dikarya</taxon>
        <taxon>Basidiomycota</taxon>
        <taxon>Agaricomycotina</taxon>
        <taxon>Agaricomycetes</taxon>
        <taxon>Agaricomycetidae</taxon>
        <taxon>Agaricales</taxon>
        <taxon>Agaricineae</taxon>
        <taxon>Agaricaceae</taxon>
        <taxon>Agaricus</taxon>
    </lineage>
</organism>
<feature type="region of interest" description="Disordered" evidence="5">
    <location>
        <begin position="792"/>
        <end position="843"/>
    </location>
</feature>
<feature type="region of interest" description="Disordered" evidence="5">
    <location>
        <begin position="1066"/>
        <end position="1143"/>
    </location>
</feature>
<dbReference type="PANTHER" id="PTHR46156:SF1">
    <property type="entry name" value="ZINC FINGER CCCH DOMAIN-CONTAINING PROTEIN 3"/>
    <property type="match status" value="1"/>
</dbReference>